<name>A0A0F8WDN7_9ZZZZ</name>
<protein>
    <submittedName>
        <fullName evidence="1">Uncharacterized protein</fullName>
    </submittedName>
</protein>
<organism evidence="1">
    <name type="scientific">marine sediment metagenome</name>
    <dbReference type="NCBI Taxonomy" id="412755"/>
    <lineage>
        <taxon>unclassified sequences</taxon>
        <taxon>metagenomes</taxon>
        <taxon>ecological metagenomes</taxon>
    </lineage>
</organism>
<gene>
    <name evidence="1" type="ORF">LCGC14_3082620</name>
</gene>
<evidence type="ECO:0000313" key="1">
    <source>
        <dbReference type="EMBL" id="KKK54643.1"/>
    </source>
</evidence>
<reference evidence="1" key="1">
    <citation type="journal article" date="2015" name="Nature">
        <title>Complex archaea that bridge the gap between prokaryotes and eukaryotes.</title>
        <authorList>
            <person name="Spang A."/>
            <person name="Saw J.H."/>
            <person name="Jorgensen S.L."/>
            <person name="Zaremba-Niedzwiedzka K."/>
            <person name="Martijn J."/>
            <person name="Lind A.E."/>
            <person name="van Eijk R."/>
            <person name="Schleper C."/>
            <person name="Guy L."/>
            <person name="Ettema T.J."/>
        </authorList>
    </citation>
    <scope>NUCLEOTIDE SEQUENCE</scope>
</reference>
<comment type="caution">
    <text evidence="1">The sequence shown here is derived from an EMBL/GenBank/DDBJ whole genome shotgun (WGS) entry which is preliminary data.</text>
</comment>
<dbReference type="AlphaFoldDB" id="A0A0F8WDN7"/>
<sequence>MMQFAVQTPDDLMIGKARWVLAVDPMGEQFLVADKGSVLRWVPMKWCKFHKLIDPEAPQSVIPMAPKGVHLVKGQMGHLPRPGDGS</sequence>
<dbReference type="EMBL" id="LAZR01065893">
    <property type="protein sequence ID" value="KKK54643.1"/>
    <property type="molecule type" value="Genomic_DNA"/>
</dbReference>
<proteinExistence type="predicted"/>
<accession>A0A0F8WDN7</accession>